<feature type="transmembrane region" description="Helical" evidence="2">
    <location>
        <begin position="84"/>
        <end position="107"/>
    </location>
</feature>
<dbReference type="PANTHER" id="PTHR37013">
    <property type="entry name" value="INTEGRAL MEMBRANE PROTEIN (AFU_ORTHOLOGUE AFUA_1G05950)-RELATED"/>
    <property type="match status" value="1"/>
</dbReference>
<sequence>MGYTADTGIGRGDSQGGLDLTVAMPVLAFLAIALYNVIELNFIIFATFKSKAGLYFWSFLTSTNGIALYSVGFMLKGLKLSDNAMLFVTLIVIGWCTMVTGQSVVLYSRLHLVVRNRLYMRLILGMIIANAFVCHTPIVVMVYGANSSNPDPWLVPYSIYEKVQVTIFFIQELIISSMYIYHTISFFKFQEALRADTAKSMRNHLLWVNFLIIILDITILGLEYAGLYELQTAYKALVYSVKLKMEFSILNQLLDLTKAKKNSSGGGGNHYINSDTRTQTHGGVQLDTIDGDKKNRRSMPGGSNTKKSMNGVGNGVGYNAFVKIGDEDDNIVRRDDAIVVTTATKIVHHQKIDGESLQDGDSIDVTVGREPRGNKLKSDSSSSSSEIQFAREGF</sequence>
<protein>
    <recommendedName>
        <fullName evidence="3">DUF7703 domain-containing protein</fullName>
    </recommendedName>
</protein>
<name>A0AAD5RXF8_9PEZI</name>
<feature type="transmembrane region" description="Helical" evidence="2">
    <location>
        <begin position="119"/>
        <end position="143"/>
    </location>
</feature>
<accession>A0AAD5RXF8</accession>
<feature type="transmembrane region" description="Helical" evidence="2">
    <location>
        <begin position="205"/>
        <end position="227"/>
    </location>
</feature>
<dbReference type="InterPro" id="IPR056120">
    <property type="entry name" value="DUF7703"/>
</dbReference>
<evidence type="ECO:0000313" key="5">
    <source>
        <dbReference type="Proteomes" id="UP001201980"/>
    </source>
</evidence>
<keyword evidence="2" id="KW-1133">Transmembrane helix</keyword>
<feature type="transmembrane region" description="Helical" evidence="2">
    <location>
        <begin position="163"/>
        <end position="184"/>
    </location>
</feature>
<feature type="compositionally biased region" description="Basic and acidic residues" evidence="1">
    <location>
        <begin position="367"/>
        <end position="378"/>
    </location>
</feature>
<feature type="compositionally biased region" description="Polar residues" evidence="1">
    <location>
        <begin position="271"/>
        <end position="282"/>
    </location>
</feature>
<evidence type="ECO:0000259" key="3">
    <source>
        <dbReference type="Pfam" id="PF24802"/>
    </source>
</evidence>
<feature type="transmembrane region" description="Helical" evidence="2">
    <location>
        <begin position="20"/>
        <end position="42"/>
    </location>
</feature>
<keyword evidence="2" id="KW-0812">Transmembrane</keyword>
<keyword evidence="2" id="KW-0472">Membrane</keyword>
<feature type="domain" description="DUF7703" evidence="3">
    <location>
        <begin position="22"/>
        <end position="260"/>
    </location>
</feature>
<evidence type="ECO:0000256" key="2">
    <source>
        <dbReference type="SAM" id="Phobius"/>
    </source>
</evidence>
<gene>
    <name evidence="4" type="ORF">MKZ38_005338</name>
</gene>
<keyword evidence="5" id="KW-1185">Reference proteome</keyword>
<evidence type="ECO:0000313" key="4">
    <source>
        <dbReference type="EMBL" id="KAJ2905462.1"/>
    </source>
</evidence>
<feature type="transmembrane region" description="Helical" evidence="2">
    <location>
        <begin position="54"/>
        <end position="72"/>
    </location>
</feature>
<dbReference type="Proteomes" id="UP001201980">
    <property type="component" value="Unassembled WGS sequence"/>
</dbReference>
<evidence type="ECO:0000256" key="1">
    <source>
        <dbReference type="SAM" id="MobiDB-lite"/>
    </source>
</evidence>
<feature type="region of interest" description="Disordered" evidence="1">
    <location>
        <begin position="356"/>
        <end position="394"/>
    </location>
</feature>
<organism evidence="4 5">
    <name type="scientific">Zalerion maritima</name>
    <dbReference type="NCBI Taxonomy" id="339359"/>
    <lineage>
        <taxon>Eukaryota</taxon>
        <taxon>Fungi</taxon>
        <taxon>Dikarya</taxon>
        <taxon>Ascomycota</taxon>
        <taxon>Pezizomycotina</taxon>
        <taxon>Sordariomycetes</taxon>
        <taxon>Lulworthiomycetidae</taxon>
        <taxon>Lulworthiales</taxon>
        <taxon>Lulworthiaceae</taxon>
        <taxon>Zalerion</taxon>
    </lineage>
</organism>
<dbReference type="PANTHER" id="PTHR37013:SF3">
    <property type="entry name" value="INTEGRAL MEMBRANE PROTEIN (AFU_ORTHOLOGUE AFUA_1G05950)"/>
    <property type="match status" value="1"/>
</dbReference>
<dbReference type="EMBL" id="JAKWBI020000031">
    <property type="protein sequence ID" value="KAJ2905462.1"/>
    <property type="molecule type" value="Genomic_DNA"/>
</dbReference>
<comment type="caution">
    <text evidence="4">The sequence shown here is derived from an EMBL/GenBank/DDBJ whole genome shotgun (WGS) entry which is preliminary data.</text>
</comment>
<dbReference type="AlphaFoldDB" id="A0AAD5RXF8"/>
<dbReference type="Pfam" id="PF24802">
    <property type="entry name" value="DUF7703"/>
    <property type="match status" value="1"/>
</dbReference>
<proteinExistence type="predicted"/>
<reference evidence="4" key="1">
    <citation type="submission" date="2022-07" db="EMBL/GenBank/DDBJ databases">
        <title>Draft genome sequence of Zalerion maritima ATCC 34329, a (micro)plastics degrading marine fungus.</title>
        <authorList>
            <person name="Paco A."/>
            <person name="Goncalves M.F.M."/>
            <person name="Rocha-Santos T.A.P."/>
            <person name="Alves A."/>
        </authorList>
    </citation>
    <scope>NUCLEOTIDE SEQUENCE</scope>
    <source>
        <strain evidence="4">ATCC 34329</strain>
    </source>
</reference>
<feature type="region of interest" description="Disordered" evidence="1">
    <location>
        <begin position="262"/>
        <end position="310"/>
    </location>
</feature>